<dbReference type="SUPFAM" id="SSF100950">
    <property type="entry name" value="NagB/RpiA/CoA transferase-like"/>
    <property type="match status" value="1"/>
</dbReference>
<dbReference type="Gene3D" id="3.40.50.10420">
    <property type="entry name" value="NagB/RpiA/CoA transferase-like"/>
    <property type="match status" value="1"/>
</dbReference>
<name>A0A9D1FD02_9FIRM</name>
<dbReference type="PANTHER" id="PTHR43305">
    <property type="entry name" value="FAMILY N-ACETYLTRANSFERASE, PUTATIVE (AFU_ORTHOLOGUE AFUA_2G01380)-RELATED"/>
    <property type="match status" value="1"/>
</dbReference>
<dbReference type="CDD" id="cd04301">
    <property type="entry name" value="NAT_SF"/>
    <property type="match status" value="1"/>
</dbReference>
<proteinExistence type="predicted"/>
<feature type="domain" description="N-acetyltransferase" evidence="1">
    <location>
        <begin position="199"/>
        <end position="340"/>
    </location>
</feature>
<organism evidence="2 3">
    <name type="scientific">Candidatus Scatomorpha merdipullorum</name>
    <dbReference type="NCBI Taxonomy" id="2840927"/>
    <lineage>
        <taxon>Bacteria</taxon>
        <taxon>Bacillati</taxon>
        <taxon>Bacillota</taxon>
        <taxon>Clostridia</taxon>
        <taxon>Eubacteriales</taxon>
        <taxon>Candidatus Scatomorpha</taxon>
    </lineage>
</organism>
<dbReference type="GO" id="GO:0016747">
    <property type="term" value="F:acyltransferase activity, transferring groups other than amino-acyl groups"/>
    <property type="evidence" value="ECO:0007669"/>
    <property type="project" value="InterPro"/>
</dbReference>
<keyword evidence="2" id="KW-0436">Ligase</keyword>
<dbReference type="Pfam" id="PF00583">
    <property type="entry name" value="Acetyltransf_1"/>
    <property type="match status" value="1"/>
</dbReference>
<dbReference type="InterPro" id="IPR000182">
    <property type="entry name" value="GNAT_dom"/>
</dbReference>
<dbReference type="EC" id="6.3.3.2" evidence="2"/>
<dbReference type="Proteomes" id="UP000824001">
    <property type="component" value="Unassembled WGS sequence"/>
</dbReference>
<dbReference type="Pfam" id="PF01812">
    <property type="entry name" value="5-FTHF_cyc-lig"/>
    <property type="match status" value="1"/>
</dbReference>
<dbReference type="PANTHER" id="PTHR43305:SF1">
    <property type="entry name" value="FAMILY N-ACETYLTRANSFERASE, PUTATIVE (AFU_ORTHOLOGUE AFUA_2G01380)-RELATED"/>
    <property type="match status" value="1"/>
</dbReference>
<reference evidence="2" key="1">
    <citation type="submission" date="2020-10" db="EMBL/GenBank/DDBJ databases">
        <authorList>
            <person name="Gilroy R."/>
        </authorList>
    </citation>
    <scope>NUCLEOTIDE SEQUENCE</scope>
    <source>
        <strain evidence="2">ChiHjej10B9-9673</strain>
    </source>
</reference>
<dbReference type="InterPro" id="IPR002698">
    <property type="entry name" value="FTHF_cligase"/>
</dbReference>
<evidence type="ECO:0000259" key="1">
    <source>
        <dbReference type="PROSITE" id="PS51186"/>
    </source>
</evidence>
<sequence>MDKRAFRAAVRAKIAALEPEYLAESDEGIRERLFALPEFREAGTVFAYFAMGREIATEGIIERALALGKRVCLPRSHEGGVMDFADFSGGLRHARFGLMEPDAGLSAVEPAEGDIILVPALCCAPDGRRQGQGGGYYDRFLARFPKVTSACLARERLLDERVPAEWNDLRPDYVITEERIISPERRAAISLTDGARHTETLRALIREYTASLGRDISFQRPEEELAAIESVYAPPGGAAVVAMRGGEGIGMACLRRIDSVRCEMKRLYVRREYRSLRLGEALARGIIERARALGYGELLLDTLEDMHAARRLYARLGFSECAPYYDNPLPGTSYMRLALK</sequence>
<dbReference type="PROSITE" id="PS51186">
    <property type="entry name" value="GNAT"/>
    <property type="match status" value="1"/>
</dbReference>
<dbReference type="EMBL" id="DVJK01000117">
    <property type="protein sequence ID" value="HIS66762.1"/>
    <property type="molecule type" value="Genomic_DNA"/>
</dbReference>
<accession>A0A9D1FD02</accession>
<dbReference type="NCBIfam" id="TIGR02727">
    <property type="entry name" value="MTHFS_bact"/>
    <property type="match status" value="1"/>
</dbReference>
<dbReference type="Gene3D" id="3.40.630.30">
    <property type="match status" value="1"/>
</dbReference>
<gene>
    <name evidence="2" type="ORF">IAC18_04270</name>
</gene>
<reference evidence="2" key="2">
    <citation type="journal article" date="2021" name="PeerJ">
        <title>Extensive microbial diversity within the chicken gut microbiome revealed by metagenomics and culture.</title>
        <authorList>
            <person name="Gilroy R."/>
            <person name="Ravi A."/>
            <person name="Getino M."/>
            <person name="Pursley I."/>
            <person name="Horton D.L."/>
            <person name="Alikhan N.F."/>
            <person name="Baker D."/>
            <person name="Gharbi K."/>
            <person name="Hall N."/>
            <person name="Watson M."/>
            <person name="Adriaenssens E.M."/>
            <person name="Foster-Nyarko E."/>
            <person name="Jarju S."/>
            <person name="Secka A."/>
            <person name="Antonio M."/>
            <person name="Oren A."/>
            <person name="Chaudhuri R.R."/>
            <person name="La Ragione R."/>
            <person name="Hildebrand F."/>
            <person name="Pallen M.J."/>
        </authorList>
    </citation>
    <scope>NUCLEOTIDE SEQUENCE</scope>
    <source>
        <strain evidence="2">ChiHjej10B9-9673</strain>
    </source>
</reference>
<dbReference type="InterPro" id="IPR016181">
    <property type="entry name" value="Acyl_CoA_acyltransferase"/>
</dbReference>
<comment type="caution">
    <text evidence="2">The sequence shown here is derived from an EMBL/GenBank/DDBJ whole genome shotgun (WGS) entry which is preliminary data.</text>
</comment>
<dbReference type="GO" id="GO:0030272">
    <property type="term" value="F:5-formyltetrahydrofolate cyclo-ligase activity"/>
    <property type="evidence" value="ECO:0007669"/>
    <property type="project" value="UniProtKB-EC"/>
</dbReference>
<evidence type="ECO:0000313" key="3">
    <source>
        <dbReference type="Proteomes" id="UP000824001"/>
    </source>
</evidence>
<dbReference type="InterPro" id="IPR024185">
    <property type="entry name" value="FTHF_cligase-like_sf"/>
</dbReference>
<protein>
    <submittedName>
        <fullName evidence="2">5-formyltetrahydrofolate cyclo-ligase</fullName>
        <ecNumber evidence="2">6.3.3.2</ecNumber>
    </submittedName>
</protein>
<dbReference type="SUPFAM" id="SSF55729">
    <property type="entry name" value="Acyl-CoA N-acyltransferases (Nat)"/>
    <property type="match status" value="1"/>
</dbReference>
<dbReference type="AlphaFoldDB" id="A0A9D1FD02"/>
<dbReference type="InterPro" id="IPR052777">
    <property type="entry name" value="Acetyltransferase_Enz"/>
</dbReference>
<evidence type="ECO:0000313" key="2">
    <source>
        <dbReference type="EMBL" id="HIS66762.1"/>
    </source>
</evidence>
<dbReference type="InterPro" id="IPR037171">
    <property type="entry name" value="NagB/RpiA_transferase-like"/>
</dbReference>